<evidence type="ECO:0000313" key="1">
    <source>
        <dbReference type="EMBL" id="JAH06522.1"/>
    </source>
</evidence>
<accession>A0A0E9PQF2</accession>
<dbReference type="EMBL" id="GBXM01102055">
    <property type="protein sequence ID" value="JAH06522.1"/>
    <property type="molecule type" value="Transcribed_RNA"/>
</dbReference>
<reference evidence="1" key="2">
    <citation type="journal article" date="2015" name="Fish Shellfish Immunol.">
        <title>Early steps in the European eel (Anguilla anguilla)-Vibrio vulnificus interaction in the gills: Role of the RtxA13 toxin.</title>
        <authorList>
            <person name="Callol A."/>
            <person name="Pajuelo D."/>
            <person name="Ebbesson L."/>
            <person name="Teles M."/>
            <person name="MacKenzie S."/>
            <person name="Amaro C."/>
        </authorList>
    </citation>
    <scope>NUCLEOTIDE SEQUENCE</scope>
</reference>
<protein>
    <submittedName>
        <fullName evidence="1">Uncharacterized protein</fullName>
    </submittedName>
</protein>
<organism evidence="1">
    <name type="scientific">Anguilla anguilla</name>
    <name type="common">European freshwater eel</name>
    <name type="synonym">Muraena anguilla</name>
    <dbReference type="NCBI Taxonomy" id="7936"/>
    <lineage>
        <taxon>Eukaryota</taxon>
        <taxon>Metazoa</taxon>
        <taxon>Chordata</taxon>
        <taxon>Craniata</taxon>
        <taxon>Vertebrata</taxon>
        <taxon>Euteleostomi</taxon>
        <taxon>Actinopterygii</taxon>
        <taxon>Neopterygii</taxon>
        <taxon>Teleostei</taxon>
        <taxon>Anguilliformes</taxon>
        <taxon>Anguillidae</taxon>
        <taxon>Anguilla</taxon>
    </lineage>
</organism>
<dbReference type="AlphaFoldDB" id="A0A0E9PQF2"/>
<proteinExistence type="predicted"/>
<name>A0A0E9PQF2_ANGAN</name>
<sequence>MLEMQRSCNLQWNINIGYFFGMFKQTSR</sequence>
<reference evidence="1" key="1">
    <citation type="submission" date="2014-11" db="EMBL/GenBank/DDBJ databases">
        <authorList>
            <person name="Amaro Gonzalez C."/>
        </authorList>
    </citation>
    <scope>NUCLEOTIDE SEQUENCE</scope>
</reference>